<dbReference type="EMBL" id="CP078093">
    <property type="protein sequence ID" value="QXM05781.1"/>
    <property type="molecule type" value="Genomic_DNA"/>
</dbReference>
<dbReference type="RefSeq" id="WP_218282479.1">
    <property type="nucleotide sequence ID" value="NZ_CP078093.1"/>
</dbReference>
<accession>A0ABX8RFR2</accession>
<sequence>MRKVAVEKSLENVKSYLNYKGYDVADLEGTKSNLKSFDAIVVSGQNSNMLGMHDTNTRASVINAKGMTPEDVHAQIENRLS</sequence>
<name>A0ABX8RFR2_9CLOT</name>
<dbReference type="InterPro" id="IPR005370">
    <property type="entry name" value="UPF0180"/>
</dbReference>
<evidence type="ECO:0000313" key="1">
    <source>
        <dbReference type="EMBL" id="QXM05781.1"/>
    </source>
</evidence>
<keyword evidence="2" id="KW-1185">Reference proteome</keyword>
<proteinExistence type="predicted"/>
<protein>
    <submittedName>
        <fullName evidence="1">YkuS family protein</fullName>
    </submittedName>
</protein>
<reference evidence="1" key="1">
    <citation type="submission" date="2021-07" db="EMBL/GenBank/DDBJ databases">
        <title>Complete genome sequence of Crassaminicella sp. 143-21, isolated from a deep-sea hydrothermal vent.</title>
        <authorList>
            <person name="Li X."/>
        </authorList>
    </citation>
    <scope>NUCLEOTIDE SEQUENCE</scope>
    <source>
        <strain evidence="1">143-21</strain>
    </source>
</reference>
<dbReference type="Pfam" id="PF03698">
    <property type="entry name" value="UPF0180"/>
    <property type="match status" value="1"/>
</dbReference>
<gene>
    <name evidence="1" type="ORF">KVH43_10475</name>
</gene>
<evidence type="ECO:0000313" key="2">
    <source>
        <dbReference type="Proteomes" id="UP000886818"/>
    </source>
</evidence>
<organism evidence="1 2">
    <name type="scientific">Crassaminicella indica</name>
    <dbReference type="NCBI Taxonomy" id="2855394"/>
    <lineage>
        <taxon>Bacteria</taxon>
        <taxon>Bacillati</taxon>
        <taxon>Bacillota</taxon>
        <taxon>Clostridia</taxon>
        <taxon>Eubacteriales</taxon>
        <taxon>Clostridiaceae</taxon>
        <taxon>Crassaminicella</taxon>
    </lineage>
</organism>
<dbReference type="Proteomes" id="UP000886818">
    <property type="component" value="Chromosome"/>
</dbReference>